<comment type="cofactor">
    <cofactor evidence="4">
        <name>Mg(2+)</name>
        <dbReference type="ChEBI" id="CHEBI:18420"/>
    </cofactor>
    <text evidence="4">Binds 1 Mg(2+) ion per subunit.</text>
</comment>
<organism evidence="5 6">
    <name type="scientific">Rheinheimera marina</name>
    <dbReference type="NCBI Taxonomy" id="1774958"/>
    <lineage>
        <taxon>Bacteria</taxon>
        <taxon>Pseudomonadati</taxon>
        <taxon>Pseudomonadota</taxon>
        <taxon>Gammaproteobacteria</taxon>
        <taxon>Chromatiales</taxon>
        <taxon>Chromatiaceae</taxon>
        <taxon>Rheinheimera</taxon>
    </lineage>
</organism>
<comment type="pathway">
    <text evidence="4">Amino-acid biosynthesis; L-methionine biosynthesis via salvage pathway; L-methionine from S-methyl-5-thio-alpha-D-ribose 1-phosphate: step 4/6.</text>
</comment>
<dbReference type="InterPro" id="IPR023214">
    <property type="entry name" value="HAD_sf"/>
</dbReference>
<evidence type="ECO:0000256" key="2">
    <source>
        <dbReference type="ARBA" id="ARBA00022801"/>
    </source>
</evidence>
<keyword evidence="4" id="KW-0460">Magnesium</keyword>
<sequence length="229" mass="25325">MPIHAIVTDIEGTTTDIQFVSQVLFPYAAAALPDFIRQQQHRPDVAEQLQQIRNLLQQPDAELELVISSLLHWIHTDQKITPLKELQGMVWEAGYQSGQLKGQLYDDVVPALTQWQQQGKALYVYSSGSVAAQRLLFGYSVAGDLTGLFQGYFDTHIGGKKDSASYQRIAAEVGLPAAEILFLSDHPDEILAAQAAGWHCIQLLRDGQSSPLQPQANNFSQVTQQLEAL</sequence>
<dbReference type="EMBL" id="JBHSGB010000001">
    <property type="protein sequence ID" value="MFC4653669.1"/>
    <property type="molecule type" value="Genomic_DNA"/>
</dbReference>
<evidence type="ECO:0000313" key="5">
    <source>
        <dbReference type="EMBL" id="MFC4653669.1"/>
    </source>
</evidence>
<dbReference type="SFLD" id="SFLDG01129">
    <property type="entry name" value="C1.5:_HAD__Beta-PGM__Phosphata"/>
    <property type="match status" value="1"/>
</dbReference>
<dbReference type="Gene3D" id="1.10.720.60">
    <property type="match status" value="1"/>
</dbReference>
<dbReference type="RefSeq" id="WP_377331126.1">
    <property type="nucleotide sequence ID" value="NZ_JBHSGB010000001.1"/>
</dbReference>
<name>A0ABV9JG59_9GAMM</name>
<dbReference type="PANTHER" id="PTHR20371:SF1">
    <property type="entry name" value="ENOLASE-PHOSPHATASE E1"/>
    <property type="match status" value="1"/>
</dbReference>
<keyword evidence="3 4" id="KW-0486">Methionine biosynthesis</keyword>
<evidence type="ECO:0000256" key="3">
    <source>
        <dbReference type="ARBA" id="ARBA00023167"/>
    </source>
</evidence>
<dbReference type="Pfam" id="PF00702">
    <property type="entry name" value="Hydrolase"/>
    <property type="match status" value="1"/>
</dbReference>
<dbReference type="PANTHER" id="PTHR20371">
    <property type="entry name" value="ENOLASE-PHOSPHATASE E1"/>
    <property type="match status" value="1"/>
</dbReference>
<comment type="pathway">
    <text evidence="4">Amino-acid biosynthesis; L-methionine biosynthesis via salvage pathway; L-methionine from S-methyl-5-thio-alpha-D-ribose 1-phosphate: step 3/6.</text>
</comment>
<keyword evidence="6" id="KW-1185">Reference proteome</keyword>
<proteinExistence type="inferred from homology"/>
<evidence type="ECO:0000256" key="4">
    <source>
        <dbReference type="HAMAP-Rule" id="MF_01681"/>
    </source>
</evidence>
<dbReference type="EC" id="3.1.3.77" evidence="4"/>
<dbReference type="CDD" id="cd01629">
    <property type="entry name" value="HAD_EP"/>
    <property type="match status" value="1"/>
</dbReference>
<dbReference type="GO" id="GO:0043874">
    <property type="term" value="F:acireductone synthase activity"/>
    <property type="evidence" value="ECO:0007669"/>
    <property type="project" value="UniProtKB-EC"/>
</dbReference>
<protein>
    <recommendedName>
        <fullName evidence="4">Enolase-phosphatase E1</fullName>
        <ecNumber evidence="4">3.1.3.77</ecNumber>
    </recommendedName>
    <alternativeName>
        <fullName evidence="4">2,3-diketo-5-methylthio-1-phosphopentane phosphatase</fullName>
    </alternativeName>
</protein>
<dbReference type="NCBIfam" id="TIGR01509">
    <property type="entry name" value="HAD-SF-IA-v3"/>
    <property type="match status" value="1"/>
</dbReference>
<dbReference type="Gene3D" id="3.40.50.1000">
    <property type="entry name" value="HAD superfamily/HAD-like"/>
    <property type="match status" value="1"/>
</dbReference>
<dbReference type="InterPro" id="IPR023943">
    <property type="entry name" value="Enolase-ppase_E1"/>
</dbReference>
<comment type="subunit">
    <text evidence="4">Monomer.</text>
</comment>
<comment type="similarity">
    <text evidence="4">Belongs to the HAD-like hydrolase superfamily. MasA/MtnC family.</text>
</comment>
<dbReference type="InterPro" id="IPR006439">
    <property type="entry name" value="HAD-SF_hydro_IA"/>
</dbReference>
<dbReference type="SFLD" id="SFLDF00044">
    <property type="entry name" value="enolase-phosphatase"/>
    <property type="match status" value="1"/>
</dbReference>
<dbReference type="SFLD" id="SFLDS00003">
    <property type="entry name" value="Haloacid_Dehalogenase"/>
    <property type="match status" value="1"/>
</dbReference>
<comment type="caution">
    <text evidence="5">The sequence shown here is derived from an EMBL/GenBank/DDBJ whole genome shotgun (WGS) entry which is preliminary data.</text>
</comment>
<keyword evidence="4" id="KW-0479">Metal-binding</keyword>
<dbReference type="NCBIfam" id="TIGR01691">
    <property type="entry name" value="enolase-ppase"/>
    <property type="match status" value="1"/>
</dbReference>
<comment type="function">
    <text evidence="4">Bifunctional enzyme that catalyzes the enolization of 2,3-diketo-5-methylthiopentyl-1-phosphate (DK-MTP-1-P) into the intermediate 2-hydroxy-3-keto-5-methylthiopentenyl-1-phosphate (HK-MTPenyl-1-P), which is then dephosphorylated to form the acireductone 1,2-dihydroxy-3-keto-5-methylthiopentene (DHK-MTPene).</text>
</comment>
<dbReference type="SFLD" id="SFLDG01133">
    <property type="entry name" value="C1.5.4:_Enolase-phosphatase_Li"/>
    <property type="match status" value="1"/>
</dbReference>
<dbReference type="InterPro" id="IPR036412">
    <property type="entry name" value="HAD-like_sf"/>
</dbReference>
<gene>
    <name evidence="4 5" type="primary">mtnC</name>
    <name evidence="5" type="ORF">ACFO3I_01390</name>
</gene>
<comment type="catalytic activity">
    <reaction evidence="4">
        <text>5-methylsulfanyl-2,3-dioxopentyl phosphate + H2O = 1,2-dihydroxy-5-(methylsulfanyl)pent-1-en-3-one + phosphate</text>
        <dbReference type="Rhea" id="RHEA:21700"/>
        <dbReference type="ChEBI" id="CHEBI:15377"/>
        <dbReference type="ChEBI" id="CHEBI:43474"/>
        <dbReference type="ChEBI" id="CHEBI:49252"/>
        <dbReference type="ChEBI" id="CHEBI:58828"/>
        <dbReference type="EC" id="3.1.3.77"/>
    </reaction>
</comment>
<evidence type="ECO:0000313" key="6">
    <source>
        <dbReference type="Proteomes" id="UP001595962"/>
    </source>
</evidence>
<keyword evidence="2 4" id="KW-0378">Hydrolase</keyword>
<dbReference type="Proteomes" id="UP001595962">
    <property type="component" value="Unassembled WGS sequence"/>
</dbReference>
<evidence type="ECO:0000256" key="1">
    <source>
        <dbReference type="ARBA" id="ARBA00022605"/>
    </source>
</evidence>
<keyword evidence="1 4" id="KW-0028">Amino-acid biosynthesis</keyword>
<dbReference type="HAMAP" id="MF_01681">
    <property type="entry name" value="Salvage_MtnC"/>
    <property type="match status" value="1"/>
</dbReference>
<reference evidence="6" key="1">
    <citation type="journal article" date="2019" name="Int. J. Syst. Evol. Microbiol.">
        <title>The Global Catalogue of Microorganisms (GCM) 10K type strain sequencing project: providing services to taxonomists for standard genome sequencing and annotation.</title>
        <authorList>
            <consortium name="The Broad Institute Genomics Platform"/>
            <consortium name="The Broad Institute Genome Sequencing Center for Infectious Disease"/>
            <person name="Wu L."/>
            <person name="Ma J."/>
        </authorList>
    </citation>
    <scope>NUCLEOTIDE SEQUENCE [LARGE SCALE GENOMIC DNA]</scope>
    <source>
        <strain evidence="6">DT28</strain>
    </source>
</reference>
<accession>A0ABV9JG59</accession>
<dbReference type="SUPFAM" id="SSF56784">
    <property type="entry name" value="HAD-like"/>
    <property type="match status" value="1"/>
</dbReference>
<dbReference type="NCBIfam" id="TIGR01549">
    <property type="entry name" value="HAD-SF-IA-v1"/>
    <property type="match status" value="1"/>
</dbReference>